<dbReference type="PANTHER" id="PTHR21057">
    <property type="entry name" value="PHOSPHO-2-DEHYDRO-3-DEOXYHEPTONATE ALDOLASE"/>
    <property type="match status" value="1"/>
</dbReference>
<dbReference type="UniPathway" id="UPA00357">
    <property type="reaction ID" value="UER00474"/>
</dbReference>
<evidence type="ECO:0000256" key="2">
    <source>
        <dbReference type="ARBA" id="ARBA00004756"/>
    </source>
</evidence>
<comment type="pathway">
    <text evidence="2">Bacterial outer membrane biogenesis; lipopolysaccharide biosynthesis.</text>
</comment>
<sequence>MDILSLIAISKVQYQNKMKLRHFNIDNKDPMVLMGGMNVLESRDLAMQVAEKFKEISHKLNINYIFKGSFDKANRSSINSYRGPGMDEGLKILEEISINFDVPVITDIHEPNQAKTVSEICEVIQIPAFLARQTDLVCAAAKTDSIIQFKKPQFLSAPEMSNIVEKCSSAGNDKITLCERGNSFGYNNLVVDTLNFQILKKMNKPVIFDVTHSLQLPGGLGSATGGRREFVLSLAKAGISQSIAGLFLEAHPNPDEAKCDGPCALPLSVLEEFLKQIKELDQFVKNQKDLEIT</sequence>
<dbReference type="InterPro" id="IPR006269">
    <property type="entry name" value="KDO8P_synthase"/>
</dbReference>
<evidence type="ECO:0000256" key="3">
    <source>
        <dbReference type="ARBA" id="ARBA00004845"/>
    </source>
</evidence>
<dbReference type="GO" id="GO:0019294">
    <property type="term" value="P:keto-3-deoxy-D-manno-octulosonic acid biosynthetic process"/>
    <property type="evidence" value="ECO:0007669"/>
    <property type="project" value="UniProtKB-UniRule"/>
</dbReference>
<dbReference type="GO" id="GO:0008676">
    <property type="term" value="F:3-deoxy-8-phosphooctulonate synthase activity"/>
    <property type="evidence" value="ECO:0007669"/>
    <property type="project" value="UniProtKB-UniRule"/>
</dbReference>
<evidence type="ECO:0000256" key="8">
    <source>
        <dbReference type="ARBA" id="ARBA00049112"/>
    </source>
</evidence>
<dbReference type="NCBIfam" id="NF003543">
    <property type="entry name" value="PRK05198.1"/>
    <property type="match status" value="1"/>
</dbReference>
<evidence type="ECO:0000256" key="7">
    <source>
        <dbReference type="ARBA" id="ARBA00022985"/>
    </source>
</evidence>
<comment type="caution">
    <text evidence="11">The sequence shown here is derived from an EMBL/GenBank/DDBJ whole genome shotgun (WGS) entry which is preliminary data.</text>
</comment>
<dbReference type="HAMAP" id="MF_00056">
    <property type="entry name" value="KDO8P_synth"/>
    <property type="match status" value="1"/>
</dbReference>
<feature type="domain" description="DAHP synthetase I/KDSA" evidence="10">
    <location>
        <begin position="25"/>
        <end position="285"/>
    </location>
</feature>
<organism evidence="11 12">
    <name type="scientific">SAR86 cluster bacterium</name>
    <dbReference type="NCBI Taxonomy" id="2030880"/>
    <lineage>
        <taxon>Bacteria</taxon>
        <taxon>Pseudomonadati</taxon>
        <taxon>Pseudomonadota</taxon>
        <taxon>Gammaproteobacteria</taxon>
        <taxon>SAR86 cluster</taxon>
    </lineage>
</organism>
<dbReference type="Gene3D" id="3.20.20.70">
    <property type="entry name" value="Aldolase class I"/>
    <property type="match status" value="1"/>
</dbReference>
<keyword evidence="7 9" id="KW-0448">Lipopolysaccharide biosynthesis</keyword>
<gene>
    <name evidence="9" type="primary">kdsA</name>
    <name evidence="11" type="ORF">EVA97_01975</name>
</gene>
<protein>
    <recommendedName>
        <fullName evidence="9">2-dehydro-3-deoxyphosphooctonate aldolase</fullName>
        <ecNumber evidence="9">2.5.1.55</ecNumber>
    </recommendedName>
    <alternativeName>
        <fullName evidence="9">3-deoxy-D-manno-octulosonic acid 8-phosphate synthase</fullName>
    </alternativeName>
    <alternativeName>
        <fullName evidence="9">KDO-8-phosphate synthase</fullName>
        <shortName evidence="9">KDO 8-P synthase</shortName>
        <shortName evidence="9">KDOPS</shortName>
    </alternativeName>
    <alternativeName>
        <fullName evidence="9">Phospho-2-dehydro-3-deoxyoctonate aldolase</fullName>
    </alternativeName>
</protein>
<keyword evidence="5 9" id="KW-0963">Cytoplasm</keyword>
<evidence type="ECO:0000256" key="1">
    <source>
        <dbReference type="ARBA" id="ARBA00004496"/>
    </source>
</evidence>
<comment type="similarity">
    <text evidence="4 9">Belongs to the KdsA family.</text>
</comment>
<comment type="catalytic activity">
    <reaction evidence="8 9">
        <text>D-arabinose 5-phosphate + phosphoenolpyruvate + H2O = 3-deoxy-alpha-D-manno-2-octulosonate-8-phosphate + phosphate</text>
        <dbReference type="Rhea" id="RHEA:14053"/>
        <dbReference type="ChEBI" id="CHEBI:15377"/>
        <dbReference type="ChEBI" id="CHEBI:43474"/>
        <dbReference type="ChEBI" id="CHEBI:57693"/>
        <dbReference type="ChEBI" id="CHEBI:58702"/>
        <dbReference type="ChEBI" id="CHEBI:85985"/>
        <dbReference type="EC" id="2.5.1.55"/>
    </reaction>
</comment>
<dbReference type="Pfam" id="PF00793">
    <property type="entry name" value="DAHP_synth_1"/>
    <property type="match status" value="1"/>
</dbReference>
<evidence type="ECO:0000256" key="9">
    <source>
        <dbReference type="HAMAP-Rule" id="MF_00056"/>
    </source>
</evidence>
<dbReference type="SUPFAM" id="SSF51569">
    <property type="entry name" value="Aldolase"/>
    <property type="match status" value="1"/>
</dbReference>
<accession>A0A520N5F5</accession>
<dbReference type="GO" id="GO:0005737">
    <property type="term" value="C:cytoplasm"/>
    <property type="evidence" value="ECO:0007669"/>
    <property type="project" value="UniProtKB-SubCell"/>
</dbReference>
<dbReference type="UniPathway" id="UPA00030"/>
<evidence type="ECO:0000256" key="6">
    <source>
        <dbReference type="ARBA" id="ARBA00022679"/>
    </source>
</evidence>
<name>A0A520N5F5_9GAMM</name>
<dbReference type="Proteomes" id="UP000315283">
    <property type="component" value="Unassembled WGS sequence"/>
</dbReference>
<evidence type="ECO:0000313" key="12">
    <source>
        <dbReference type="Proteomes" id="UP000315283"/>
    </source>
</evidence>
<proteinExistence type="inferred from homology"/>
<dbReference type="AlphaFoldDB" id="A0A520N5F5"/>
<keyword evidence="6 9" id="KW-0808">Transferase</keyword>
<dbReference type="InterPro" id="IPR013785">
    <property type="entry name" value="Aldolase_TIM"/>
</dbReference>
<evidence type="ECO:0000256" key="4">
    <source>
        <dbReference type="ARBA" id="ARBA00010499"/>
    </source>
</evidence>
<dbReference type="NCBIfam" id="TIGR01362">
    <property type="entry name" value="KDO8P_synth"/>
    <property type="match status" value="1"/>
</dbReference>
<dbReference type="EMBL" id="SHBJ01000009">
    <property type="protein sequence ID" value="RZO28722.1"/>
    <property type="molecule type" value="Genomic_DNA"/>
</dbReference>
<dbReference type="InterPro" id="IPR006218">
    <property type="entry name" value="DAHP1/KDSA"/>
</dbReference>
<comment type="pathway">
    <text evidence="3 9">Carbohydrate biosynthesis; 3-deoxy-D-manno-octulosonate biosynthesis; 3-deoxy-D-manno-octulosonate from D-ribulose 5-phosphate: step 2/3.</text>
</comment>
<reference evidence="11 12" key="1">
    <citation type="submission" date="2019-02" db="EMBL/GenBank/DDBJ databases">
        <title>Prokaryotic population dynamics and viral predation in marine succession experiment using metagenomics: the confinement effect.</title>
        <authorList>
            <person name="Haro-Moreno J.M."/>
            <person name="Rodriguez-Valera F."/>
            <person name="Lopez-Perez M."/>
        </authorList>
    </citation>
    <scope>NUCLEOTIDE SEQUENCE [LARGE SCALE GENOMIC DNA]</scope>
    <source>
        <strain evidence="11">MED-G164</strain>
    </source>
</reference>
<evidence type="ECO:0000313" key="11">
    <source>
        <dbReference type="EMBL" id="RZO28722.1"/>
    </source>
</evidence>
<evidence type="ECO:0000256" key="5">
    <source>
        <dbReference type="ARBA" id="ARBA00022490"/>
    </source>
</evidence>
<comment type="subcellular location">
    <subcellularLocation>
        <location evidence="1 9">Cytoplasm</location>
    </subcellularLocation>
</comment>
<dbReference type="EC" id="2.5.1.55" evidence="9"/>
<evidence type="ECO:0000259" key="10">
    <source>
        <dbReference type="Pfam" id="PF00793"/>
    </source>
</evidence>